<evidence type="ECO:0000313" key="10">
    <source>
        <dbReference type="EMBL" id="RDB71906.1"/>
    </source>
</evidence>
<dbReference type="InterPro" id="IPR050315">
    <property type="entry name" value="FAD-oxidoreductase_2"/>
</dbReference>
<dbReference type="InterPro" id="IPR007329">
    <property type="entry name" value="FMN-bd"/>
</dbReference>
<dbReference type="GO" id="GO:0016020">
    <property type="term" value="C:membrane"/>
    <property type="evidence" value="ECO:0007669"/>
    <property type="project" value="InterPro"/>
</dbReference>
<protein>
    <recommendedName>
        <fullName evidence="4">Urocanate reductase</fullName>
        <ecNumber evidence="3">1.3.99.33</ecNumber>
    </recommendedName>
</protein>
<dbReference type="GO" id="GO:0008202">
    <property type="term" value="P:steroid metabolic process"/>
    <property type="evidence" value="ECO:0007669"/>
    <property type="project" value="UniProtKB-ARBA"/>
</dbReference>
<dbReference type="PROSITE" id="PS51318">
    <property type="entry name" value="TAT"/>
    <property type="match status" value="1"/>
</dbReference>
<dbReference type="AlphaFoldDB" id="A0A3N0IUP4"/>
<keyword evidence="6" id="KW-0274">FAD</keyword>
<name>A0A3N0IUP4_9ACTN</name>
<keyword evidence="7" id="KW-0560">Oxidoreductase</keyword>
<reference evidence="13" key="2">
    <citation type="submission" date="2018-05" db="EMBL/GenBank/DDBJ databases">
        <title>Genome Sequencing of selected type strains of the family Eggerthellaceae.</title>
        <authorList>
            <person name="Danylec N."/>
            <person name="Stoll D.A."/>
            <person name="Doetsch A."/>
            <person name="Huch M."/>
        </authorList>
    </citation>
    <scope>NUCLEOTIDE SEQUENCE [LARGE SCALE GENOMIC DNA]</scope>
    <source>
        <strain evidence="13">DSM 16107</strain>
    </source>
</reference>
<dbReference type="Proteomes" id="UP000270112">
    <property type="component" value="Unassembled WGS sequence"/>
</dbReference>
<evidence type="ECO:0000259" key="9">
    <source>
        <dbReference type="SMART" id="SM00900"/>
    </source>
</evidence>
<keyword evidence="12" id="KW-1185">Reference proteome</keyword>
<reference evidence="10 12" key="1">
    <citation type="journal article" date="2018" name="Elife">
        <title>Discovery and characterization of a prevalent human gut bacterial enzyme sufficient for the inactivation of a family of plant toxins.</title>
        <authorList>
            <person name="Koppel N."/>
            <person name="Bisanz J.E."/>
            <person name="Pandelia M.E."/>
            <person name="Turnbaugh P.J."/>
            <person name="Balskus E.P."/>
        </authorList>
    </citation>
    <scope>NUCLEOTIDE SEQUENCE [LARGE SCALE GENOMIC DNA]</scope>
    <source>
        <strain evidence="10 12">DSM 16107</strain>
    </source>
</reference>
<dbReference type="Pfam" id="PF00890">
    <property type="entry name" value="FAD_binding_2"/>
    <property type="match status" value="1"/>
</dbReference>
<evidence type="ECO:0000313" key="11">
    <source>
        <dbReference type="EMBL" id="RNM40714.1"/>
    </source>
</evidence>
<evidence type="ECO:0000256" key="3">
    <source>
        <dbReference type="ARBA" id="ARBA00013137"/>
    </source>
</evidence>
<dbReference type="SMART" id="SM00900">
    <property type="entry name" value="FMN_bind"/>
    <property type="match status" value="1"/>
</dbReference>
<comment type="cofactor">
    <cofactor evidence="2">
        <name>FAD</name>
        <dbReference type="ChEBI" id="CHEBI:57692"/>
    </cofactor>
</comment>
<evidence type="ECO:0000313" key="12">
    <source>
        <dbReference type="Proteomes" id="UP000253817"/>
    </source>
</evidence>
<evidence type="ECO:0000256" key="1">
    <source>
        <dbReference type="ARBA" id="ARBA00001917"/>
    </source>
</evidence>
<evidence type="ECO:0000256" key="2">
    <source>
        <dbReference type="ARBA" id="ARBA00001974"/>
    </source>
</evidence>
<dbReference type="Gene3D" id="3.90.700.10">
    <property type="entry name" value="Succinate dehydrogenase/fumarate reductase flavoprotein, catalytic domain"/>
    <property type="match status" value="1"/>
</dbReference>
<dbReference type="PANTHER" id="PTHR43400">
    <property type="entry name" value="FUMARATE REDUCTASE"/>
    <property type="match status" value="1"/>
</dbReference>
<dbReference type="InterPro" id="IPR036188">
    <property type="entry name" value="FAD/NAD-bd_sf"/>
</dbReference>
<accession>A0A3N0IUP4</accession>
<dbReference type="GO" id="GO:0010181">
    <property type="term" value="F:FMN binding"/>
    <property type="evidence" value="ECO:0007669"/>
    <property type="project" value="InterPro"/>
</dbReference>
<dbReference type="InterPro" id="IPR006311">
    <property type="entry name" value="TAT_signal"/>
</dbReference>
<evidence type="ECO:0000256" key="6">
    <source>
        <dbReference type="ARBA" id="ARBA00022827"/>
    </source>
</evidence>
<feature type="domain" description="FMN-binding" evidence="9">
    <location>
        <begin position="609"/>
        <end position="687"/>
    </location>
</feature>
<evidence type="ECO:0000313" key="13">
    <source>
        <dbReference type="Proteomes" id="UP000270112"/>
    </source>
</evidence>
<dbReference type="SUPFAM" id="SSF56425">
    <property type="entry name" value="Succinate dehydrogenase/fumarate reductase flavoprotein, catalytic domain"/>
    <property type="match status" value="1"/>
</dbReference>
<comment type="cofactor">
    <cofactor evidence="1">
        <name>FMN</name>
        <dbReference type="ChEBI" id="CHEBI:58210"/>
    </cofactor>
</comment>
<dbReference type="SUPFAM" id="SSF51905">
    <property type="entry name" value="FAD/NAD(P)-binding domain"/>
    <property type="match status" value="1"/>
</dbReference>
<gene>
    <name evidence="10" type="ORF">C1876_00975</name>
    <name evidence="11" type="ORF">DMP09_13135</name>
</gene>
<evidence type="ECO:0000256" key="7">
    <source>
        <dbReference type="ARBA" id="ARBA00023002"/>
    </source>
</evidence>
<dbReference type="Proteomes" id="UP000253817">
    <property type="component" value="Unassembled WGS sequence"/>
</dbReference>
<dbReference type="EC" id="1.3.99.33" evidence="3"/>
<evidence type="ECO:0000256" key="5">
    <source>
        <dbReference type="ARBA" id="ARBA00022630"/>
    </source>
</evidence>
<proteinExistence type="predicted"/>
<dbReference type="Pfam" id="PF04205">
    <property type="entry name" value="FMN_bind"/>
    <property type="match status" value="1"/>
</dbReference>
<dbReference type="PANTHER" id="PTHR43400:SF10">
    <property type="entry name" value="3-OXOSTEROID 1-DEHYDROGENASE"/>
    <property type="match status" value="1"/>
</dbReference>
<keyword evidence="5" id="KW-0285">Flavoprotein</keyword>
<dbReference type="Gene3D" id="3.50.50.60">
    <property type="entry name" value="FAD/NAD(P)-binding domain"/>
    <property type="match status" value="1"/>
</dbReference>
<comment type="caution">
    <text evidence="11">The sequence shown here is derived from an EMBL/GenBank/DDBJ whole genome shotgun (WGS) entry which is preliminary data.</text>
</comment>
<dbReference type="EMBL" id="QICC01000067">
    <property type="protein sequence ID" value="RNM40714.1"/>
    <property type="molecule type" value="Genomic_DNA"/>
</dbReference>
<comment type="catalytic activity">
    <reaction evidence="8">
        <text>dihydrourocanate + A = urocanate + AH2</text>
        <dbReference type="Rhea" id="RHEA:36059"/>
        <dbReference type="ChEBI" id="CHEBI:13193"/>
        <dbReference type="ChEBI" id="CHEBI:17499"/>
        <dbReference type="ChEBI" id="CHEBI:27247"/>
        <dbReference type="ChEBI" id="CHEBI:72991"/>
        <dbReference type="EC" id="1.3.99.33"/>
    </reaction>
</comment>
<dbReference type="Gene3D" id="3.90.1010.20">
    <property type="match status" value="1"/>
</dbReference>
<reference evidence="11" key="3">
    <citation type="journal article" date="2019" name="Microbiol. Resour. Announc.">
        <title>Draft Genome Sequences of Type Strains of Gordonibacter faecihominis, Paraeggerthella hongkongensis, Parvibacter caecicola,Slackia equolifaciens, Slackia faecicanis, and Slackia isoflavoniconvertens.</title>
        <authorList>
            <person name="Danylec N."/>
            <person name="Stoll D.A."/>
            <person name="Dotsch A."/>
            <person name="Huch M."/>
        </authorList>
    </citation>
    <scope>NUCLEOTIDE SEQUENCE</scope>
    <source>
        <strain evidence="11">DSM 16107</strain>
    </source>
</reference>
<dbReference type="InterPro" id="IPR027477">
    <property type="entry name" value="Succ_DH/fumarate_Rdtase_cat_sf"/>
</dbReference>
<sequence length="688" mass="72986">MALLVSPNQSIRTLICVRKNVLVTLRPGINKTRKGAAMTTISRRSFLGGAAGGLGLAALGMLGGCAPANAKANAEAGGSYTFADTVAWDAEYDVVVLGMGISGMVSAKTAADSNASVVIIEKCPEGEAGGNSKVCGQMFAWGHQDPQTTKAYYQGLSGGRTIPEPVLDAIVDGVTNMAEILETEFDMDSKEFWVLNDAGALAKMSPEYPEMPGSEHMSLVATHQGVSDSYLFKHMKQVVADRSDTIDVWYNSPAVELVQDPDTNTIVGVTVQRDGKIMHVRALNGVCLCTGGFEANRDMVQHYLNVINYAPAGGLFNTGDGIRMAQKASADLWHMDVYEGLFGLGGATWNVADDEHAVMISTLQRNANNTGAAILVGADGERFLNESEIVRHGHMYHNGIWENPTYPERMWYVFDETQKAQMEADELLPAKYVDQMMGFDTVEAMAEKTGCDPTRLAATIEAFNSFAQNGTDYTAGRDAEYMRAFDGQQYYAMPMKSAILNTQGGPRRNENAEVVDLDGNAIPHLYSAGECGGVTVCMYQGGTNIAECITFGRIAGKNAAAEKDPLPTYEALISVKSSPAVPGEITDGGSVDLSSFEKGANQYVAAGSGMGGDVVVRVTMDGSKIGSVEVMAQDETEGIGSKAIEQLPAKFVGLSSADEVAALDAITGATVTSGALKQAVEDCLAQVG</sequence>
<organism evidence="11 13">
    <name type="scientific">Eggerthella sinensis</name>
    <dbReference type="NCBI Taxonomy" id="242230"/>
    <lineage>
        <taxon>Bacteria</taxon>
        <taxon>Bacillati</taxon>
        <taxon>Actinomycetota</taxon>
        <taxon>Coriobacteriia</taxon>
        <taxon>Eggerthellales</taxon>
        <taxon>Eggerthellaceae</taxon>
        <taxon>Eggerthella</taxon>
    </lineage>
</organism>
<evidence type="ECO:0000256" key="8">
    <source>
        <dbReference type="ARBA" id="ARBA00049922"/>
    </source>
</evidence>
<dbReference type="GO" id="GO:0033765">
    <property type="term" value="F:steroid dehydrogenase activity, acting on the CH-CH group of donors"/>
    <property type="evidence" value="ECO:0007669"/>
    <property type="project" value="UniProtKB-ARBA"/>
</dbReference>
<dbReference type="EMBL" id="PPTT01000001">
    <property type="protein sequence ID" value="RDB71906.1"/>
    <property type="molecule type" value="Genomic_DNA"/>
</dbReference>
<dbReference type="InterPro" id="IPR003953">
    <property type="entry name" value="FAD-dep_OxRdtase_2_FAD-bd"/>
</dbReference>
<evidence type="ECO:0000256" key="4">
    <source>
        <dbReference type="ARBA" id="ARBA00015872"/>
    </source>
</evidence>